<feature type="non-terminal residue" evidence="1">
    <location>
        <position position="54"/>
    </location>
</feature>
<evidence type="ECO:0000313" key="2">
    <source>
        <dbReference type="Proteomes" id="UP001054945"/>
    </source>
</evidence>
<keyword evidence="2" id="KW-1185">Reference proteome</keyword>
<protein>
    <submittedName>
        <fullName evidence="1">Uncharacterized protein</fullName>
    </submittedName>
</protein>
<proteinExistence type="predicted"/>
<dbReference type="Proteomes" id="UP001054945">
    <property type="component" value="Unassembled WGS sequence"/>
</dbReference>
<dbReference type="AlphaFoldDB" id="A0AAV4UXY7"/>
<organism evidence="1 2">
    <name type="scientific">Caerostris extrusa</name>
    <name type="common">Bark spider</name>
    <name type="synonym">Caerostris bankana</name>
    <dbReference type="NCBI Taxonomy" id="172846"/>
    <lineage>
        <taxon>Eukaryota</taxon>
        <taxon>Metazoa</taxon>
        <taxon>Ecdysozoa</taxon>
        <taxon>Arthropoda</taxon>
        <taxon>Chelicerata</taxon>
        <taxon>Arachnida</taxon>
        <taxon>Araneae</taxon>
        <taxon>Araneomorphae</taxon>
        <taxon>Entelegynae</taxon>
        <taxon>Araneoidea</taxon>
        <taxon>Araneidae</taxon>
        <taxon>Caerostris</taxon>
    </lineage>
</organism>
<evidence type="ECO:0000313" key="1">
    <source>
        <dbReference type="EMBL" id="GIY62493.1"/>
    </source>
</evidence>
<accession>A0AAV4UXY7</accession>
<name>A0AAV4UXY7_CAEEX</name>
<comment type="caution">
    <text evidence="1">The sequence shown here is derived from an EMBL/GenBank/DDBJ whole genome shotgun (WGS) entry which is preliminary data.</text>
</comment>
<reference evidence="1 2" key="1">
    <citation type="submission" date="2021-06" db="EMBL/GenBank/DDBJ databases">
        <title>Caerostris extrusa draft genome.</title>
        <authorList>
            <person name="Kono N."/>
            <person name="Arakawa K."/>
        </authorList>
    </citation>
    <scope>NUCLEOTIDE SEQUENCE [LARGE SCALE GENOMIC DNA]</scope>
</reference>
<dbReference type="EMBL" id="BPLR01013625">
    <property type="protein sequence ID" value="GIY62493.1"/>
    <property type="molecule type" value="Genomic_DNA"/>
</dbReference>
<gene>
    <name evidence="1" type="ORF">CEXT_449281</name>
</gene>
<sequence length="54" mass="6401">MWKVGKSILPKQSFPRYATDIMKELRFRSAYLASYCTYLITPKDETRAAKLKQR</sequence>